<evidence type="ECO:0000256" key="3">
    <source>
        <dbReference type="ARBA" id="ARBA00022737"/>
    </source>
</evidence>
<dbReference type="eggNOG" id="COG2001">
    <property type="taxonomic scope" value="Bacteria"/>
</dbReference>
<dbReference type="PANTHER" id="PTHR34701:SF1">
    <property type="entry name" value="TRANSCRIPTIONAL REGULATOR MRAZ"/>
    <property type="match status" value="1"/>
</dbReference>
<keyword evidence="5 7" id="KW-0238">DNA-binding</keyword>
<comment type="subunit">
    <text evidence="7">Forms oligomers.</text>
</comment>
<dbReference type="GO" id="GO:0005737">
    <property type="term" value="C:cytoplasm"/>
    <property type="evidence" value="ECO:0007669"/>
    <property type="project" value="UniProtKB-UniRule"/>
</dbReference>
<dbReference type="Pfam" id="PF02381">
    <property type="entry name" value="MraZ"/>
    <property type="match status" value="2"/>
</dbReference>
<accession>D1CCK8</accession>
<keyword evidence="3" id="KW-0677">Repeat</keyword>
<dbReference type="InterPro" id="IPR035644">
    <property type="entry name" value="MraZ_C"/>
</dbReference>
<dbReference type="EMBL" id="CP001825">
    <property type="protein sequence ID" value="ACZ42523.1"/>
    <property type="molecule type" value="Genomic_DNA"/>
</dbReference>
<keyword evidence="10" id="KW-1185">Reference proteome</keyword>
<proteinExistence type="inferred from homology"/>
<dbReference type="PROSITE" id="PS51740">
    <property type="entry name" value="SPOVT_ABRB"/>
    <property type="match status" value="2"/>
</dbReference>
<dbReference type="STRING" id="525904.Tter_1617"/>
<evidence type="ECO:0000256" key="1">
    <source>
        <dbReference type="ARBA" id="ARBA00013860"/>
    </source>
</evidence>
<dbReference type="InterPro" id="IPR020603">
    <property type="entry name" value="MraZ_dom"/>
</dbReference>
<evidence type="ECO:0000259" key="8">
    <source>
        <dbReference type="PROSITE" id="PS51740"/>
    </source>
</evidence>
<evidence type="ECO:0000313" key="9">
    <source>
        <dbReference type="EMBL" id="ACZ42523.1"/>
    </source>
</evidence>
<evidence type="ECO:0000256" key="5">
    <source>
        <dbReference type="ARBA" id="ARBA00023125"/>
    </source>
</evidence>
<gene>
    <name evidence="7" type="primary">mraZ</name>
    <name evidence="9" type="ordered locus">Tter_1617</name>
</gene>
<dbReference type="InterPro" id="IPR035642">
    <property type="entry name" value="MraZ_N"/>
</dbReference>
<evidence type="ECO:0000313" key="10">
    <source>
        <dbReference type="Proteomes" id="UP000000323"/>
    </source>
</evidence>
<name>D1CCK8_THET1</name>
<dbReference type="Proteomes" id="UP000000323">
    <property type="component" value="Chromosome 1"/>
</dbReference>
<dbReference type="Gene3D" id="3.40.1550.20">
    <property type="entry name" value="Transcriptional regulator MraZ domain"/>
    <property type="match status" value="1"/>
</dbReference>
<keyword evidence="2 7" id="KW-0963">Cytoplasm</keyword>
<dbReference type="InterPro" id="IPR003444">
    <property type="entry name" value="MraZ"/>
</dbReference>
<comment type="similarity">
    <text evidence="7">Belongs to the MraZ family.</text>
</comment>
<dbReference type="GO" id="GO:0009295">
    <property type="term" value="C:nucleoid"/>
    <property type="evidence" value="ECO:0007669"/>
    <property type="project" value="UniProtKB-SubCell"/>
</dbReference>
<dbReference type="KEGG" id="ttr:Tter_1617"/>
<protein>
    <recommendedName>
        <fullName evidence="1 7">Transcriptional regulator MraZ</fullName>
    </recommendedName>
</protein>
<evidence type="ECO:0000256" key="6">
    <source>
        <dbReference type="ARBA" id="ARBA00023163"/>
    </source>
</evidence>
<dbReference type="HOGENOM" id="CLU_107907_0_5_0"/>
<dbReference type="CDD" id="cd16321">
    <property type="entry name" value="MraZ_C"/>
    <property type="match status" value="1"/>
</dbReference>
<comment type="subcellular location">
    <subcellularLocation>
        <location evidence="7">Cytoplasm</location>
        <location evidence="7">Nucleoid</location>
    </subcellularLocation>
</comment>
<keyword evidence="6 7" id="KW-0804">Transcription</keyword>
<dbReference type="AlphaFoldDB" id="D1CCK8"/>
<dbReference type="SUPFAM" id="SSF89447">
    <property type="entry name" value="AbrB/MazE/MraZ-like"/>
    <property type="match status" value="1"/>
</dbReference>
<dbReference type="PANTHER" id="PTHR34701">
    <property type="entry name" value="TRANSCRIPTIONAL REGULATOR MRAZ"/>
    <property type="match status" value="1"/>
</dbReference>
<dbReference type="InterPro" id="IPR038619">
    <property type="entry name" value="MraZ_sf"/>
</dbReference>
<evidence type="ECO:0000256" key="7">
    <source>
        <dbReference type="HAMAP-Rule" id="MF_01008"/>
    </source>
</evidence>
<evidence type="ECO:0000256" key="2">
    <source>
        <dbReference type="ARBA" id="ARBA00022490"/>
    </source>
</evidence>
<feature type="domain" description="SpoVT-AbrB" evidence="8">
    <location>
        <begin position="5"/>
        <end position="47"/>
    </location>
</feature>
<organism evidence="9 10">
    <name type="scientific">Thermobaculum terrenum (strain ATCC BAA-798 / CCMEE 7001 / YNP1)</name>
    <dbReference type="NCBI Taxonomy" id="525904"/>
    <lineage>
        <taxon>Bacteria</taxon>
        <taxon>Bacillati</taxon>
        <taxon>Chloroflexota</taxon>
        <taxon>Chloroflexia</taxon>
        <taxon>Candidatus Thermobaculales</taxon>
        <taxon>Candidatus Thermobaculaceae</taxon>
        <taxon>Thermobaculum</taxon>
    </lineage>
</organism>
<sequence>MFLGRFDNKLDDKGRLAMPAKFRARLAEGFVVTRGFEPCLTVYPMSEWKKLTEALNRFPVTDQKARIIRRVLFAQACDTELDKQGRILIPEYLREAAGLTSEVVVAGMDTYIEIWDKARWEEMERQSEENAADIAQTLADLGMM</sequence>
<dbReference type="GO" id="GO:0000976">
    <property type="term" value="F:transcription cis-regulatory region binding"/>
    <property type="evidence" value="ECO:0007669"/>
    <property type="project" value="TreeGrafter"/>
</dbReference>
<dbReference type="NCBIfam" id="TIGR00242">
    <property type="entry name" value="division/cell wall cluster transcriptional repressor MraZ"/>
    <property type="match status" value="1"/>
</dbReference>
<dbReference type="InterPro" id="IPR007159">
    <property type="entry name" value="SpoVT-AbrB_dom"/>
</dbReference>
<dbReference type="HAMAP" id="MF_01008">
    <property type="entry name" value="MraZ"/>
    <property type="match status" value="1"/>
</dbReference>
<dbReference type="GO" id="GO:0003700">
    <property type="term" value="F:DNA-binding transcription factor activity"/>
    <property type="evidence" value="ECO:0007669"/>
    <property type="project" value="UniProtKB-UniRule"/>
</dbReference>
<dbReference type="CDD" id="cd16320">
    <property type="entry name" value="MraZ_N"/>
    <property type="match status" value="1"/>
</dbReference>
<reference evidence="10" key="1">
    <citation type="journal article" date="2010" name="Stand. Genomic Sci.">
        <title>Complete genome sequence of 'Thermobaculum terrenum' type strain (YNP1).</title>
        <authorList>
            <person name="Kiss H."/>
            <person name="Cleland D."/>
            <person name="Lapidus A."/>
            <person name="Lucas S."/>
            <person name="Glavina Del Rio T."/>
            <person name="Nolan M."/>
            <person name="Tice H."/>
            <person name="Han C."/>
            <person name="Goodwin L."/>
            <person name="Pitluck S."/>
            <person name="Liolios K."/>
            <person name="Ivanova N."/>
            <person name="Mavromatis K."/>
            <person name="Ovchinnikova G."/>
            <person name="Pati A."/>
            <person name="Chen A."/>
            <person name="Palaniappan K."/>
            <person name="Land M."/>
            <person name="Hauser L."/>
            <person name="Chang Y."/>
            <person name="Jeffries C."/>
            <person name="Lu M."/>
            <person name="Brettin T."/>
            <person name="Detter J."/>
            <person name="Goker M."/>
            <person name="Tindall B."/>
            <person name="Beck B."/>
            <person name="McDermott T."/>
            <person name="Woyke T."/>
            <person name="Bristow J."/>
            <person name="Eisen J."/>
            <person name="Markowitz V."/>
            <person name="Hugenholtz P."/>
            <person name="Kyrpides N."/>
            <person name="Klenk H."/>
            <person name="Cheng J."/>
        </authorList>
    </citation>
    <scope>NUCLEOTIDE SEQUENCE [LARGE SCALE GENOMIC DNA]</scope>
    <source>
        <strain evidence="10">ATCC BAA-798 / YNP1</strain>
    </source>
</reference>
<evidence type="ECO:0000256" key="4">
    <source>
        <dbReference type="ARBA" id="ARBA00023015"/>
    </source>
</evidence>
<dbReference type="OrthoDB" id="9807753at2"/>
<dbReference type="RefSeq" id="WP_012875557.1">
    <property type="nucleotide sequence ID" value="NC_013525.1"/>
</dbReference>
<feature type="domain" description="SpoVT-AbrB" evidence="8">
    <location>
        <begin position="76"/>
        <end position="119"/>
    </location>
</feature>
<keyword evidence="4 7" id="KW-0805">Transcription regulation</keyword>
<dbReference type="InterPro" id="IPR037914">
    <property type="entry name" value="SpoVT-AbrB_sf"/>
</dbReference>
<dbReference type="GO" id="GO:2000143">
    <property type="term" value="P:negative regulation of DNA-templated transcription initiation"/>
    <property type="evidence" value="ECO:0007669"/>
    <property type="project" value="TreeGrafter"/>
</dbReference>